<dbReference type="Gene3D" id="1.20.5.170">
    <property type="match status" value="1"/>
</dbReference>
<feature type="compositionally biased region" description="Polar residues" evidence="6">
    <location>
        <begin position="37"/>
        <end position="63"/>
    </location>
</feature>
<feature type="region of interest" description="Disordered" evidence="6">
    <location>
        <begin position="112"/>
        <end position="138"/>
    </location>
</feature>
<evidence type="ECO:0000256" key="6">
    <source>
        <dbReference type="SAM" id="MobiDB-lite"/>
    </source>
</evidence>
<feature type="compositionally biased region" description="Basic residues" evidence="6">
    <location>
        <begin position="313"/>
        <end position="328"/>
    </location>
</feature>
<dbReference type="SMART" id="SM00338">
    <property type="entry name" value="BRLZ"/>
    <property type="match status" value="1"/>
</dbReference>
<gene>
    <name evidence="8" type="ORF">EXIGLDRAFT_599152</name>
</gene>
<dbReference type="OrthoDB" id="295274at2759"/>
<keyword evidence="9" id="KW-1185">Reference proteome</keyword>
<feature type="coiled-coil region" evidence="5">
    <location>
        <begin position="395"/>
        <end position="429"/>
    </location>
</feature>
<feature type="region of interest" description="Disordered" evidence="6">
    <location>
        <begin position="261"/>
        <end position="374"/>
    </location>
</feature>
<dbReference type="InterPro" id="IPR004827">
    <property type="entry name" value="bZIP"/>
</dbReference>
<dbReference type="InterPro" id="IPR046347">
    <property type="entry name" value="bZIP_sf"/>
</dbReference>
<feature type="compositionally biased region" description="Acidic residues" evidence="6">
    <location>
        <begin position="334"/>
        <end position="353"/>
    </location>
</feature>
<evidence type="ECO:0000256" key="5">
    <source>
        <dbReference type="SAM" id="Coils"/>
    </source>
</evidence>
<name>A0A165QPK2_EXIGL</name>
<evidence type="ECO:0000313" key="9">
    <source>
        <dbReference type="Proteomes" id="UP000077266"/>
    </source>
</evidence>
<dbReference type="InterPro" id="IPR020956">
    <property type="entry name" value="TF_Aft1_OSM"/>
</dbReference>
<feature type="region of interest" description="Disordered" evidence="6">
    <location>
        <begin position="1"/>
        <end position="95"/>
    </location>
</feature>
<dbReference type="InParanoid" id="A0A165QPK2"/>
<dbReference type="Proteomes" id="UP000077266">
    <property type="component" value="Unassembled WGS sequence"/>
</dbReference>
<dbReference type="InterPro" id="IPR051027">
    <property type="entry name" value="bZIP_transcription_factors"/>
</dbReference>
<keyword evidence="3" id="KW-0804">Transcription</keyword>
<evidence type="ECO:0000256" key="1">
    <source>
        <dbReference type="ARBA" id="ARBA00004123"/>
    </source>
</evidence>
<protein>
    <recommendedName>
        <fullName evidence="7">BZIP domain-containing protein</fullName>
    </recommendedName>
</protein>
<dbReference type="GO" id="GO:0003700">
    <property type="term" value="F:DNA-binding transcription factor activity"/>
    <property type="evidence" value="ECO:0007669"/>
    <property type="project" value="InterPro"/>
</dbReference>
<organism evidence="8 9">
    <name type="scientific">Exidia glandulosa HHB12029</name>
    <dbReference type="NCBI Taxonomy" id="1314781"/>
    <lineage>
        <taxon>Eukaryota</taxon>
        <taxon>Fungi</taxon>
        <taxon>Dikarya</taxon>
        <taxon>Basidiomycota</taxon>
        <taxon>Agaricomycotina</taxon>
        <taxon>Agaricomycetes</taxon>
        <taxon>Auriculariales</taxon>
        <taxon>Exidiaceae</taxon>
        <taxon>Exidia</taxon>
    </lineage>
</organism>
<accession>A0A165QPK2</accession>
<feature type="domain" description="BZIP" evidence="7">
    <location>
        <begin position="370"/>
        <end position="433"/>
    </location>
</feature>
<proteinExistence type="predicted"/>
<dbReference type="STRING" id="1314781.A0A165QPK2"/>
<sequence>MAATVERASKGTVSNAHDAQPQRPPLRSNFDLEPNPFEQSFSSTRTPHSNSDASSSSVPTQASLAAKQNGASSSPPTSKLQGETPKPMLPPLASIASPSDNSYAWGMSSADMGSLRSGPLSPTMLAGPQPQSGNAGPSAMSIAFDASSFGRTGLTPSTGLTPLVGGPVSFPPPSPNTAAFLAMVSNSTTAATLASTTAATITPNTLSAITGVLNGASMPQAYPFPARGESYSAATGSTPDGQQVNGLFLLSQAHQELAKREEAQRASSATLSTDTTIAVQPNGTAAGNAPRRAPKRKTTEPPAPAATPATRNAAKKPRAAPAKSKRGKRGESSTGDDMDDMDDMMDDDMDEEMMMGSTPGNKSKKPETEEEKRRNFLERNRQAALKCRQRKKAWLAQLQAKVEFLATENERLNAALLKSSEEINRLTALVNAQSVVTTASGNVTGSPVSFSVNKTSNGASGGAAPDVVPAGPNARLPIATVVGGGRGFGY</sequence>
<dbReference type="PROSITE" id="PS50217">
    <property type="entry name" value="BZIP"/>
    <property type="match status" value="1"/>
</dbReference>
<feature type="compositionally biased region" description="Basic and acidic residues" evidence="6">
    <location>
        <begin position="364"/>
        <end position="374"/>
    </location>
</feature>
<comment type="subcellular location">
    <subcellularLocation>
        <location evidence="1">Nucleus</location>
    </subcellularLocation>
</comment>
<dbReference type="Pfam" id="PF11786">
    <property type="entry name" value="Aft1_HRA"/>
    <property type="match status" value="1"/>
</dbReference>
<evidence type="ECO:0000256" key="4">
    <source>
        <dbReference type="ARBA" id="ARBA00023242"/>
    </source>
</evidence>
<evidence type="ECO:0000256" key="2">
    <source>
        <dbReference type="ARBA" id="ARBA00023015"/>
    </source>
</evidence>
<dbReference type="GO" id="GO:0005634">
    <property type="term" value="C:nucleus"/>
    <property type="evidence" value="ECO:0007669"/>
    <property type="project" value="UniProtKB-SubCell"/>
</dbReference>
<evidence type="ECO:0000259" key="7">
    <source>
        <dbReference type="PROSITE" id="PS50217"/>
    </source>
</evidence>
<evidence type="ECO:0000313" key="8">
    <source>
        <dbReference type="EMBL" id="KZW03893.1"/>
    </source>
</evidence>
<reference evidence="8 9" key="1">
    <citation type="journal article" date="2016" name="Mol. Biol. Evol.">
        <title>Comparative Genomics of Early-Diverging Mushroom-Forming Fungi Provides Insights into the Origins of Lignocellulose Decay Capabilities.</title>
        <authorList>
            <person name="Nagy L.G."/>
            <person name="Riley R."/>
            <person name="Tritt A."/>
            <person name="Adam C."/>
            <person name="Daum C."/>
            <person name="Floudas D."/>
            <person name="Sun H."/>
            <person name="Yadav J.S."/>
            <person name="Pangilinan J."/>
            <person name="Larsson K.H."/>
            <person name="Matsuura K."/>
            <person name="Barry K."/>
            <person name="Labutti K."/>
            <person name="Kuo R."/>
            <person name="Ohm R.A."/>
            <person name="Bhattacharya S.S."/>
            <person name="Shirouzu T."/>
            <person name="Yoshinaga Y."/>
            <person name="Martin F.M."/>
            <person name="Grigoriev I.V."/>
            <person name="Hibbett D.S."/>
        </authorList>
    </citation>
    <scope>NUCLEOTIDE SEQUENCE [LARGE SCALE GENOMIC DNA]</scope>
    <source>
        <strain evidence="8 9">HHB12029</strain>
    </source>
</reference>
<dbReference type="CDD" id="cd14687">
    <property type="entry name" value="bZIP_ATF2"/>
    <property type="match status" value="1"/>
</dbReference>
<dbReference type="PANTHER" id="PTHR19304">
    <property type="entry name" value="CYCLIC-AMP RESPONSE ELEMENT BINDING PROTEIN"/>
    <property type="match status" value="1"/>
</dbReference>
<dbReference type="FunCoup" id="A0A165QPK2">
    <property type="interactions" value="72"/>
</dbReference>
<feature type="compositionally biased region" description="Polar residues" evidence="6">
    <location>
        <begin position="265"/>
        <end position="285"/>
    </location>
</feature>
<dbReference type="SUPFAM" id="SSF57959">
    <property type="entry name" value="Leucine zipper domain"/>
    <property type="match status" value="1"/>
</dbReference>
<dbReference type="Pfam" id="PF00170">
    <property type="entry name" value="bZIP_1"/>
    <property type="match status" value="1"/>
</dbReference>
<keyword evidence="2" id="KW-0805">Transcription regulation</keyword>
<dbReference type="InterPro" id="IPR021755">
    <property type="entry name" value="TF_Aft1_HRA"/>
</dbReference>
<evidence type="ECO:0000256" key="3">
    <source>
        <dbReference type="ARBA" id="ARBA00023163"/>
    </source>
</evidence>
<feature type="compositionally biased region" description="Polar residues" evidence="6">
    <location>
        <begin position="69"/>
        <end position="81"/>
    </location>
</feature>
<keyword evidence="4" id="KW-0539">Nucleus</keyword>
<keyword evidence="5" id="KW-0175">Coiled coil</keyword>
<dbReference type="AlphaFoldDB" id="A0A165QPK2"/>
<dbReference type="EMBL" id="KV425882">
    <property type="protein sequence ID" value="KZW03893.1"/>
    <property type="molecule type" value="Genomic_DNA"/>
</dbReference>
<dbReference type="Pfam" id="PF11785">
    <property type="entry name" value="Aft1_OSA"/>
    <property type="match status" value="1"/>
</dbReference>